<dbReference type="InterPro" id="IPR011990">
    <property type="entry name" value="TPR-like_helical_dom_sf"/>
</dbReference>
<evidence type="ECO:0000313" key="5">
    <source>
        <dbReference type="Proteomes" id="UP000317839"/>
    </source>
</evidence>
<dbReference type="PANTHER" id="PTHR10098">
    <property type="entry name" value="RAPSYN-RELATED"/>
    <property type="match status" value="1"/>
</dbReference>
<proteinExistence type="predicted"/>
<dbReference type="SUPFAM" id="SSF48452">
    <property type="entry name" value="TPR-like"/>
    <property type="match status" value="1"/>
</dbReference>
<dbReference type="InterPro" id="IPR019734">
    <property type="entry name" value="TPR_rpt"/>
</dbReference>
<name>A0A545T4V8_9GAMM</name>
<protein>
    <submittedName>
        <fullName evidence="4">CHAT domain-containing protein</fullName>
    </submittedName>
</protein>
<evidence type="ECO:0000313" key="4">
    <source>
        <dbReference type="EMBL" id="TQV72261.1"/>
    </source>
</evidence>
<sequence>MNNHKIFFTLVTSFGLTLLGGLYLINYYLENSIRTKTSSASSIVTSGCDLLSEELGCIVIVSGKNKTLDKTNTAERSKISNTKIKLWIPTEYAEDLKINYNDQRYLLSDLAAKKDTSTTKAISLQIKNKGYLISIHVENSLNTLELLDNLNQSTWSLNINTLHAPAWLSEVHQLRKLGKIAPLHELLTSLKAPKSDIEHALKYFYLGRVYLAKGNTENAINALDRSSELFNQLGSINKVLDNQTLLAYIYLQLVDDLVLAKSTIDSLVATSNDASSLFFVNYYKGTLYAYLGDHRKAESYINEAIKIASDFELQSYLGDARFIFSKILIESGRIEKAVEIRKSLLSNNLEQCKKALYLDGLGWAKLQQADSFQNSNKAHLKESINTLKQAISITEADCKTRDSLKVNILINLAMAYVHDQDFERAQATVERINQLKSKLSYQQKLDLQEIQGQLHLNSDKLHQALNSFNALLKYSEALKYSKSTIKSLVGLAQTYERLGESNAAIKHYEHASELVFNHSLTVPISSSQPNFISNLSNFSHKYVEFLYRNNRIEDALRVSRKFRANWMQDLFRFSQINSQNLNNNATWIATLKRIRQIRNDIVEHQSIIWTLPKDRIHLSDTALLEKKKELAKLFDLAVSIVNQTAIKDGVNLLAPRKNELYLFFYPTINGWLGFAQSDNEISTHLVTNQQATNLSTQELAQQWIDSFATKISQVEDLKIYPFGALKNVDFQSLNYKKDLLINHKNVHYGVDLVRPSNMQPERGDSINSLIVANSLGDLKETENEATTITRFTKQVNWQSHLLKTQETQFTLVKNQLERSQHFHYAGHIFKDKNQSTQYILPLADNAYLDINDIIILKQAPRWVVLSACNSAKSSFSAIAESVGLAQAFIISGSEKVIASSRPVLDEQANVLMTKFYKKWISSGDFSASFRKTQIELIKEDPEADWLAFRILEL</sequence>
<keyword evidence="2" id="KW-1133">Transmembrane helix</keyword>
<dbReference type="EMBL" id="VIKR01000005">
    <property type="protein sequence ID" value="TQV72261.1"/>
    <property type="molecule type" value="Genomic_DNA"/>
</dbReference>
<accession>A0A545T4V8</accession>
<reference evidence="4 5" key="1">
    <citation type="submission" date="2019-06" db="EMBL/GenBank/DDBJ databases">
        <title>Draft genome of Aliikangiella marina GYP-15.</title>
        <authorList>
            <person name="Wang G."/>
        </authorList>
    </citation>
    <scope>NUCLEOTIDE SEQUENCE [LARGE SCALE GENOMIC DNA]</scope>
    <source>
        <strain evidence="4 5">GYP-15</strain>
    </source>
</reference>
<dbReference type="Proteomes" id="UP000317839">
    <property type="component" value="Unassembled WGS sequence"/>
</dbReference>
<gene>
    <name evidence="4" type="ORF">FLL45_18760</name>
</gene>
<keyword evidence="5" id="KW-1185">Reference proteome</keyword>
<feature type="domain" description="CHAT" evidence="3">
    <location>
        <begin position="697"/>
        <end position="941"/>
    </location>
</feature>
<dbReference type="Pfam" id="PF13181">
    <property type="entry name" value="TPR_8"/>
    <property type="match status" value="2"/>
</dbReference>
<dbReference type="InterPro" id="IPR024983">
    <property type="entry name" value="CHAT_dom"/>
</dbReference>
<keyword evidence="2" id="KW-0812">Transmembrane</keyword>
<evidence type="ECO:0000259" key="3">
    <source>
        <dbReference type="Pfam" id="PF12770"/>
    </source>
</evidence>
<feature type="transmembrane region" description="Helical" evidence="2">
    <location>
        <begin position="7"/>
        <end position="29"/>
    </location>
</feature>
<keyword evidence="1" id="KW-0802">TPR repeat</keyword>
<dbReference type="AlphaFoldDB" id="A0A545T4V8"/>
<dbReference type="PROSITE" id="PS50005">
    <property type="entry name" value="TPR"/>
    <property type="match status" value="1"/>
</dbReference>
<dbReference type="PANTHER" id="PTHR10098:SF108">
    <property type="entry name" value="TETRATRICOPEPTIDE REPEAT PROTEIN 28"/>
    <property type="match status" value="1"/>
</dbReference>
<dbReference type="SMART" id="SM00028">
    <property type="entry name" value="TPR"/>
    <property type="match status" value="5"/>
</dbReference>
<evidence type="ECO:0000256" key="1">
    <source>
        <dbReference type="PROSITE-ProRule" id="PRU00339"/>
    </source>
</evidence>
<dbReference type="Gene3D" id="1.25.40.10">
    <property type="entry name" value="Tetratricopeptide repeat domain"/>
    <property type="match status" value="2"/>
</dbReference>
<dbReference type="Pfam" id="PF12770">
    <property type="entry name" value="CHAT"/>
    <property type="match status" value="1"/>
</dbReference>
<feature type="repeat" description="TPR" evidence="1">
    <location>
        <begin position="200"/>
        <end position="233"/>
    </location>
</feature>
<comment type="caution">
    <text evidence="4">The sequence shown here is derived from an EMBL/GenBank/DDBJ whole genome shotgun (WGS) entry which is preliminary data.</text>
</comment>
<evidence type="ECO:0000256" key="2">
    <source>
        <dbReference type="SAM" id="Phobius"/>
    </source>
</evidence>
<keyword evidence="2" id="KW-0472">Membrane</keyword>
<dbReference type="OrthoDB" id="5772846at2"/>
<organism evidence="4 5">
    <name type="scientific">Aliikangiella marina</name>
    <dbReference type="NCBI Taxonomy" id="1712262"/>
    <lineage>
        <taxon>Bacteria</taxon>
        <taxon>Pseudomonadati</taxon>
        <taxon>Pseudomonadota</taxon>
        <taxon>Gammaproteobacteria</taxon>
        <taxon>Oceanospirillales</taxon>
        <taxon>Pleioneaceae</taxon>
        <taxon>Aliikangiella</taxon>
    </lineage>
</organism>